<dbReference type="STRING" id="50429.A0A2B4RJA9"/>
<name>A0A2B4RJA9_STYPI</name>
<evidence type="ECO:0000313" key="2">
    <source>
        <dbReference type="EMBL" id="PFX17266.1"/>
    </source>
</evidence>
<feature type="domain" description="Reverse transcriptase" evidence="1">
    <location>
        <begin position="13"/>
        <end position="169"/>
    </location>
</feature>
<sequence>MVNHYLLLIRLKEDLGISGLALEWFRSCLAKRGQRVSIDGSLSERFSPECGVPQGSCLGPLLFLIYVPKLFRVVEDQLPHVHCNAHDTKIYLSFKPISNTSQEDAIRAMKFCIEKIRRWLIHDRLPLDDDKTEFIIIGTRQQLNKLQAMNIKVGGAEIKSSHQVKNLGSWLDRNVNMRHHITDVFPLGTIPELSAESCMEIVSSEEGKVVSGIYWLNLRELGITQVYCDFTHTRHGWNLIARFSNTDTVHWMLDTGHWWYDRKEAFGKTTNPSGNTDMISPLFWLLNGSDFKITRSDDSKHIALLQTTSNCLGGQTFRSKVTNYGDFRNDKVWHMGQCLGTCKVQYSGPYQITDGFGKATCSGDMQAADEVGFWCGWGWSGAVIMIGGAQGACGGCEHGIGITTAKQASFSSNGRPEDDFGDSPWGWDARSYSLNLWIR</sequence>
<dbReference type="InterPro" id="IPR014716">
    <property type="entry name" value="Fibrinogen_a/b/g_C_1"/>
</dbReference>
<protein>
    <recommendedName>
        <fullName evidence="1">Reverse transcriptase domain-containing protein</fullName>
    </recommendedName>
</protein>
<dbReference type="SUPFAM" id="SSF56496">
    <property type="entry name" value="Fibrinogen C-terminal domain-like"/>
    <property type="match status" value="1"/>
</dbReference>
<dbReference type="Pfam" id="PF00078">
    <property type="entry name" value="RVT_1"/>
    <property type="match status" value="1"/>
</dbReference>
<dbReference type="PANTHER" id="PTHR33332">
    <property type="entry name" value="REVERSE TRANSCRIPTASE DOMAIN-CONTAINING PROTEIN"/>
    <property type="match status" value="1"/>
</dbReference>
<accession>A0A2B4RJA9</accession>
<dbReference type="AlphaFoldDB" id="A0A2B4RJA9"/>
<gene>
    <name evidence="2" type="ORF">AWC38_SpisGene18401</name>
</gene>
<dbReference type="Gene3D" id="3.90.215.10">
    <property type="entry name" value="Gamma Fibrinogen, chain A, domain 1"/>
    <property type="match status" value="1"/>
</dbReference>
<evidence type="ECO:0000313" key="3">
    <source>
        <dbReference type="Proteomes" id="UP000225706"/>
    </source>
</evidence>
<evidence type="ECO:0000259" key="1">
    <source>
        <dbReference type="Pfam" id="PF00078"/>
    </source>
</evidence>
<dbReference type="InterPro" id="IPR000477">
    <property type="entry name" value="RT_dom"/>
</dbReference>
<organism evidence="2 3">
    <name type="scientific">Stylophora pistillata</name>
    <name type="common">Smooth cauliflower coral</name>
    <dbReference type="NCBI Taxonomy" id="50429"/>
    <lineage>
        <taxon>Eukaryota</taxon>
        <taxon>Metazoa</taxon>
        <taxon>Cnidaria</taxon>
        <taxon>Anthozoa</taxon>
        <taxon>Hexacorallia</taxon>
        <taxon>Scleractinia</taxon>
        <taxon>Astrocoeniina</taxon>
        <taxon>Pocilloporidae</taxon>
        <taxon>Stylophora</taxon>
    </lineage>
</organism>
<reference evidence="3" key="1">
    <citation type="journal article" date="2017" name="bioRxiv">
        <title>Comparative analysis of the genomes of Stylophora pistillata and Acropora digitifera provides evidence for extensive differences between species of corals.</title>
        <authorList>
            <person name="Voolstra C.R."/>
            <person name="Li Y."/>
            <person name="Liew Y.J."/>
            <person name="Baumgarten S."/>
            <person name="Zoccola D."/>
            <person name="Flot J.-F."/>
            <person name="Tambutte S."/>
            <person name="Allemand D."/>
            <person name="Aranda M."/>
        </authorList>
    </citation>
    <scope>NUCLEOTIDE SEQUENCE [LARGE SCALE GENOMIC DNA]</scope>
</reference>
<proteinExistence type="predicted"/>
<dbReference type="InterPro" id="IPR036056">
    <property type="entry name" value="Fibrinogen-like_C"/>
</dbReference>
<dbReference type="Proteomes" id="UP000225706">
    <property type="component" value="Unassembled WGS sequence"/>
</dbReference>
<keyword evidence="3" id="KW-1185">Reference proteome</keyword>
<dbReference type="EMBL" id="LSMT01000484">
    <property type="protein sequence ID" value="PFX17266.1"/>
    <property type="molecule type" value="Genomic_DNA"/>
</dbReference>
<dbReference type="OrthoDB" id="5987630at2759"/>
<comment type="caution">
    <text evidence="2">The sequence shown here is derived from an EMBL/GenBank/DDBJ whole genome shotgun (WGS) entry which is preliminary data.</text>
</comment>